<dbReference type="Pfam" id="PF05133">
    <property type="entry name" value="SPP1_portal"/>
    <property type="match status" value="1"/>
</dbReference>
<dbReference type="InterPro" id="IPR021145">
    <property type="entry name" value="Portal_protein_SPP1_Gp6-like"/>
</dbReference>
<protein>
    <submittedName>
        <fullName evidence="1">Phage portal protein</fullName>
    </submittedName>
</protein>
<gene>
    <name evidence="1" type="ORF">DWZ25_00085</name>
</gene>
<organism evidence="1 2">
    <name type="scientific">Faecalibacterium prausnitzii</name>
    <dbReference type="NCBI Taxonomy" id="853"/>
    <lineage>
        <taxon>Bacteria</taxon>
        <taxon>Bacillati</taxon>
        <taxon>Bacillota</taxon>
        <taxon>Clostridia</taxon>
        <taxon>Eubacteriales</taxon>
        <taxon>Oscillospiraceae</taxon>
        <taxon>Faecalibacterium</taxon>
    </lineage>
</organism>
<proteinExistence type="predicted"/>
<reference evidence="1 2" key="1">
    <citation type="submission" date="2018-08" db="EMBL/GenBank/DDBJ databases">
        <title>A genome reference for cultivated species of the human gut microbiota.</title>
        <authorList>
            <person name="Zou Y."/>
            <person name="Xue W."/>
            <person name="Luo G."/>
        </authorList>
    </citation>
    <scope>NUCLEOTIDE SEQUENCE [LARGE SCALE GENOMIC DNA]</scope>
    <source>
        <strain evidence="1 2">AF31-14AC</strain>
    </source>
</reference>
<dbReference type="EMBL" id="QVES01000001">
    <property type="protein sequence ID" value="RGB90224.1"/>
    <property type="molecule type" value="Genomic_DNA"/>
</dbReference>
<evidence type="ECO:0000313" key="1">
    <source>
        <dbReference type="EMBL" id="RGB90224.1"/>
    </source>
</evidence>
<sequence>MTTTFSFGTVPGLTGEEQRQLTELTEAYNYHQSRNATKDKYYEGHVTLQDVNLGIALPKGLNKLEVGCNWGQKAVDALASRSMFDGFVSNSGALDGLQKLVDDNRLIAAYAKACRDQLKYGCVFATLSADTDIGCRIRFHSPATASALWNGEKGRIDCGFAIIDTVQDERQKNSWRPALVNFYTDTAVIVLRSNGSSWAAQRMSHRMGRPLMEPLIWNATSNKPFGRSRLKRAIRSLIDDYVRTVANATIALEFDTTPQKYILGVTDEQFDAISSDKFKQYVGALIAATSNPETGENPVFGQLAQGSLQPHVEKMRMTATQFAAATGLTVTDVGVVNDANPTSSDAILAQSQTLVLMAQQLNTGNGDALHTIACMAQAIARNVSLTELTEEESGVMAHFKNPAMPSVAVTADAAIKIATARQEFASTDTFLEMIGFDQADIRRIRAQEQRARGQALLMEMDDADNDTDVE</sequence>
<dbReference type="AlphaFoldDB" id="A0A3E2U200"/>
<dbReference type="Proteomes" id="UP000260782">
    <property type="component" value="Unassembled WGS sequence"/>
</dbReference>
<accession>A0A3E2U200</accession>
<name>A0A3E2U200_9FIRM</name>
<comment type="caution">
    <text evidence="1">The sequence shown here is derived from an EMBL/GenBank/DDBJ whole genome shotgun (WGS) entry which is preliminary data.</text>
</comment>
<dbReference type="RefSeq" id="WP_117529334.1">
    <property type="nucleotide sequence ID" value="NZ_QVES01000001.1"/>
</dbReference>
<evidence type="ECO:0000313" key="2">
    <source>
        <dbReference type="Proteomes" id="UP000260782"/>
    </source>
</evidence>